<dbReference type="InterPro" id="IPR011010">
    <property type="entry name" value="DNA_brk_join_enz"/>
</dbReference>
<evidence type="ECO:0000313" key="6">
    <source>
        <dbReference type="EMBL" id="SFR58419.1"/>
    </source>
</evidence>
<dbReference type="GO" id="GO:0006310">
    <property type="term" value="P:DNA recombination"/>
    <property type="evidence" value="ECO:0007669"/>
    <property type="project" value="UniProtKB-KW"/>
</dbReference>
<dbReference type="AlphaFoldDB" id="A0A1I6HVF4"/>
<protein>
    <submittedName>
        <fullName evidence="6">Integrase/recombinase XerD</fullName>
    </submittedName>
</protein>
<evidence type="ECO:0000256" key="3">
    <source>
        <dbReference type="PROSITE-ProRule" id="PRU01248"/>
    </source>
</evidence>
<feature type="domain" description="Tyr recombinase" evidence="4">
    <location>
        <begin position="147"/>
        <end position="360"/>
    </location>
</feature>
<keyword evidence="2" id="KW-0233">DNA recombination</keyword>
<dbReference type="RefSeq" id="WP_089881399.1">
    <property type="nucleotide sequence ID" value="NZ_FOYS01000004.1"/>
</dbReference>
<dbReference type="CDD" id="cd00397">
    <property type="entry name" value="DNA_BRE_C"/>
    <property type="match status" value="1"/>
</dbReference>
<evidence type="ECO:0000259" key="5">
    <source>
        <dbReference type="PROSITE" id="PS51900"/>
    </source>
</evidence>
<evidence type="ECO:0000256" key="2">
    <source>
        <dbReference type="ARBA" id="ARBA00023172"/>
    </source>
</evidence>
<feature type="domain" description="Core-binding (CB)" evidence="5">
    <location>
        <begin position="28"/>
        <end position="118"/>
    </location>
</feature>
<dbReference type="STRING" id="555875.SAMN04488124_2506"/>
<dbReference type="EMBL" id="FOYS01000004">
    <property type="protein sequence ID" value="SFR58419.1"/>
    <property type="molecule type" value="Genomic_DNA"/>
</dbReference>
<evidence type="ECO:0000259" key="4">
    <source>
        <dbReference type="PROSITE" id="PS51898"/>
    </source>
</evidence>
<dbReference type="OrthoDB" id="210067at2157"/>
<keyword evidence="7" id="KW-1185">Reference proteome</keyword>
<evidence type="ECO:0000313" key="7">
    <source>
        <dbReference type="Proteomes" id="UP000243250"/>
    </source>
</evidence>
<sequence length="368" mass="43275">MSENQATHETIAQAFGRTTDPLAEYDGRFKQLDVDPFQLWLEEQVYTKEYAKGTVKALERPIDQWCEFMAERHDRHPAVPTTSHVMDFAHYYLEERGNSKNTVGVKLGTLSRVFRYFQSEPAFPHPTDFNPFDAAKGKIDLNGDDPKEPRPIPLEELQSVLQNEVKHVRDRALIVMQFKLGLRASETSNIKLSEIHIANAELQDHYEELGTHPALEGRPNAVFIPHDRERNKSERPRVLPLDDELRRVLLQYLLCRPDNGEPWLFLSKSGGRKVGHTNINDVWKKYFRPEYGPNERYRGVSSHYGRHYFTTWFSIEREWPRDLIKYLRGDRQSGGKIRSTRDAIDSYIHAWYEDIEDRYREEIYKLRI</sequence>
<name>A0A1I6HVF4_9EURY</name>
<dbReference type="Gene3D" id="1.10.150.130">
    <property type="match status" value="1"/>
</dbReference>
<dbReference type="GO" id="GO:0003677">
    <property type="term" value="F:DNA binding"/>
    <property type="evidence" value="ECO:0007669"/>
    <property type="project" value="UniProtKB-UniRule"/>
</dbReference>
<dbReference type="Gene3D" id="1.10.443.10">
    <property type="entry name" value="Intergrase catalytic core"/>
    <property type="match status" value="1"/>
</dbReference>
<dbReference type="Proteomes" id="UP000243250">
    <property type="component" value="Unassembled WGS sequence"/>
</dbReference>
<dbReference type="PANTHER" id="PTHR30349:SF92">
    <property type="entry name" value="SITE-SPECIFIC RECOMBINASE"/>
    <property type="match status" value="1"/>
</dbReference>
<dbReference type="PROSITE" id="PS51900">
    <property type="entry name" value="CB"/>
    <property type="match status" value="1"/>
</dbReference>
<dbReference type="InterPro" id="IPR010998">
    <property type="entry name" value="Integrase_recombinase_N"/>
</dbReference>
<gene>
    <name evidence="6" type="ORF">SAMN04488124_2506</name>
</gene>
<evidence type="ECO:0000256" key="1">
    <source>
        <dbReference type="ARBA" id="ARBA00023125"/>
    </source>
</evidence>
<keyword evidence="1 3" id="KW-0238">DNA-binding</keyword>
<dbReference type="PROSITE" id="PS51898">
    <property type="entry name" value="TYR_RECOMBINASE"/>
    <property type="match status" value="1"/>
</dbReference>
<dbReference type="InterPro" id="IPR002104">
    <property type="entry name" value="Integrase_catalytic"/>
</dbReference>
<dbReference type="InterPro" id="IPR044068">
    <property type="entry name" value="CB"/>
</dbReference>
<proteinExistence type="predicted"/>
<reference evidence="7" key="1">
    <citation type="submission" date="2016-10" db="EMBL/GenBank/DDBJ databases">
        <authorList>
            <person name="Varghese N."/>
            <person name="Submissions S."/>
        </authorList>
    </citation>
    <scope>NUCLEOTIDE SEQUENCE [LARGE SCALE GENOMIC DNA]</scope>
    <source>
        <strain evidence="7">CGMCC 1.8711</strain>
    </source>
</reference>
<dbReference type="PANTHER" id="PTHR30349">
    <property type="entry name" value="PHAGE INTEGRASE-RELATED"/>
    <property type="match status" value="1"/>
</dbReference>
<dbReference type="SUPFAM" id="SSF56349">
    <property type="entry name" value="DNA breaking-rejoining enzymes"/>
    <property type="match status" value="1"/>
</dbReference>
<accession>A0A1I6HVF4</accession>
<dbReference type="InterPro" id="IPR050090">
    <property type="entry name" value="Tyrosine_recombinase_XerCD"/>
</dbReference>
<dbReference type="GO" id="GO:0015074">
    <property type="term" value="P:DNA integration"/>
    <property type="evidence" value="ECO:0007669"/>
    <property type="project" value="InterPro"/>
</dbReference>
<dbReference type="Pfam" id="PF00589">
    <property type="entry name" value="Phage_integrase"/>
    <property type="match status" value="1"/>
</dbReference>
<dbReference type="InterPro" id="IPR013762">
    <property type="entry name" value="Integrase-like_cat_sf"/>
</dbReference>
<organism evidence="6 7">
    <name type="scientific">Halogeometricum limi</name>
    <dbReference type="NCBI Taxonomy" id="555875"/>
    <lineage>
        <taxon>Archaea</taxon>
        <taxon>Methanobacteriati</taxon>
        <taxon>Methanobacteriota</taxon>
        <taxon>Stenosarchaea group</taxon>
        <taxon>Halobacteria</taxon>
        <taxon>Halobacteriales</taxon>
        <taxon>Haloferacaceae</taxon>
        <taxon>Halogeometricum</taxon>
    </lineage>
</organism>